<dbReference type="RefSeq" id="WP_406855154.1">
    <property type="nucleotide sequence ID" value="NZ_CP157484.1"/>
</dbReference>
<evidence type="ECO:0000256" key="2">
    <source>
        <dbReference type="SAM" id="MobiDB-lite"/>
    </source>
</evidence>
<dbReference type="Pfam" id="PF01479">
    <property type="entry name" value="S4"/>
    <property type="match status" value="1"/>
</dbReference>
<protein>
    <submittedName>
        <fullName evidence="4">RNA-binding S4 domain-containing protein</fullName>
    </submittedName>
</protein>
<dbReference type="AlphaFoldDB" id="A0AAU7JDP0"/>
<evidence type="ECO:0000313" key="4">
    <source>
        <dbReference type="EMBL" id="XBO38316.1"/>
    </source>
</evidence>
<dbReference type="EMBL" id="CP157484">
    <property type="protein sequence ID" value="XBO38316.1"/>
    <property type="molecule type" value="Genomic_DNA"/>
</dbReference>
<keyword evidence="1" id="KW-0694">RNA-binding</keyword>
<organism evidence="4">
    <name type="scientific">Alsobacter sp. KACC 23698</name>
    <dbReference type="NCBI Taxonomy" id="3149229"/>
    <lineage>
        <taxon>Bacteria</taxon>
        <taxon>Pseudomonadati</taxon>
        <taxon>Pseudomonadota</taxon>
        <taxon>Alphaproteobacteria</taxon>
        <taxon>Hyphomicrobiales</taxon>
        <taxon>Alsobacteraceae</taxon>
        <taxon>Alsobacter</taxon>
    </lineage>
</organism>
<dbReference type="SUPFAM" id="SSF55174">
    <property type="entry name" value="Alpha-L RNA-binding motif"/>
    <property type="match status" value="1"/>
</dbReference>
<sequence>MARRNGSDKGSEVRGPDDAADRQRLDKWLVYARFAKTRTVASDLIESGRIRLNGGRITNPARGLAIGDVLTMALPHATRVVRVLAVAERRGSFPDAQALYEDIAP</sequence>
<dbReference type="Gene3D" id="3.10.290.10">
    <property type="entry name" value="RNA-binding S4 domain"/>
    <property type="match status" value="1"/>
</dbReference>
<evidence type="ECO:0000259" key="3">
    <source>
        <dbReference type="SMART" id="SM00363"/>
    </source>
</evidence>
<proteinExistence type="predicted"/>
<dbReference type="InterPro" id="IPR002942">
    <property type="entry name" value="S4_RNA-bd"/>
</dbReference>
<name>A0AAU7JDP0_9HYPH</name>
<dbReference type="CDD" id="cd00165">
    <property type="entry name" value="S4"/>
    <property type="match status" value="1"/>
</dbReference>
<dbReference type="GO" id="GO:0003723">
    <property type="term" value="F:RNA binding"/>
    <property type="evidence" value="ECO:0007669"/>
    <property type="project" value="UniProtKB-KW"/>
</dbReference>
<evidence type="ECO:0000256" key="1">
    <source>
        <dbReference type="PROSITE-ProRule" id="PRU00182"/>
    </source>
</evidence>
<feature type="domain" description="RNA-binding S4" evidence="3">
    <location>
        <begin position="23"/>
        <end position="88"/>
    </location>
</feature>
<gene>
    <name evidence="4" type="ORF">ABEG18_21825</name>
</gene>
<accession>A0AAU7JDP0</accession>
<reference evidence="4" key="1">
    <citation type="submission" date="2024-05" db="EMBL/GenBank/DDBJ databases">
        <authorList>
            <person name="Kim S."/>
            <person name="Heo J."/>
            <person name="Choi H."/>
            <person name="Choi Y."/>
            <person name="Kwon S.-W."/>
            <person name="Kim Y."/>
        </authorList>
    </citation>
    <scope>NUCLEOTIDE SEQUENCE</scope>
    <source>
        <strain evidence="4">KACC 23698</strain>
    </source>
</reference>
<feature type="region of interest" description="Disordered" evidence="2">
    <location>
        <begin position="1"/>
        <end position="20"/>
    </location>
</feature>
<dbReference type="SMART" id="SM00363">
    <property type="entry name" value="S4"/>
    <property type="match status" value="1"/>
</dbReference>
<dbReference type="InterPro" id="IPR036986">
    <property type="entry name" value="S4_RNA-bd_sf"/>
</dbReference>
<dbReference type="PROSITE" id="PS50889">
    <property type="entry name" value="S4"/>
    <property type="match status" value="1"/>
</dbReference>